<dbReference type="PROSITE" id="PS00061">
    <property type="entry name" value="ADH_SHORT"/>
    <property type="match status" value="1"/>
</dbReference>
<organism evidence="7 8">
    <name type="scientific">Plectosphaerella cucumerina</name>
    <dbReference type="NCBI Taxonomy" id="40658"/>
    <lineage>
        <taxon>Eukaryota</taxon>
        <taxon>Fungi</taxon>
        <taxon>Dikarya</taxon>
        <taxon>Ascomycota</taxon>
        <taxon>Pezizomycotina</taxon>
        <taxon>Sordariomycetes</taxon>
        <taxon>Hypocreomycetidae</taxon>
        <taxon>Glomerellales</taxon>
        <taxon>Plectosphaerellaceae</taxon>
        <taxon>Plectosphaerella</taxon>
    </lineage>
</organism>
<dbReference type="EMBL" id="JAGPXD010000002">
    <property type="protein sequence ID" value="KAH7367266.1"/>
    <property type="molecule type" value="Genomic_DNA"/>
</dbReference>
<dbReference type="Proteomes" id="UP000813385">
    <property type="component" value="Unassembled WGS sequence"/>
</dbReference>
<dbReference type="PRINTS" id="PR00081">
    <property type="entry name" value="GDHRDH"/>
</dbReference>
<sequence>MNAPQTLPVHRDSWFAPLSIDLIIKVLRVTFFHPFLAWIIPLCFRAQTMHWDAPPMLVAIAFASFVTFTFFAGVFNGNFAYGMPRHVDLSDEVIVVTGGASGLGLLIAEVYGMRGASVAVLDVREMDNTEARGVTYYKCDVSNLDDLARVSAEIERDLGTPSILINNAAIVLGKPLLELTNEQITRSLSVNLLAPFYATKAFLPGMIASENGGTIVNISSVLGHFGAANLTDYSAAKAGLSSFHRALSAELRVAGHSTHVKTLLVEAGQLSTPLFHGVKTPNAFLAPVVEPVDVCNGIVRAVDAGKSGHLAFPFYAGWVNWYGVLPASFQLLARKVAGVDTAMQTFVGRRETEKPKL</sequence>
<feature type="transmembrane region" description="Helical" evidence="5">
    <location>
        <begin position="22"/>
        <end position="44"/>
    </location>
</feature>
<dbReference type="Pfam" id="PF00106">
    <property type="entry name" value="adh_short"/>
    <property type="match status" value="1"/>
</dbReference>
<evidence type="ECO:0000256" key="4">
    <source>
        <dbReference type="RuleBase" id="RU000363"/>
    </source>
</evidence>
<evidence type="ECO:0000256" key="1">
    <source>
        <dbReference type="ARBA" id="ARBA00006484"/>
    </source>
</evidence>
<protein>
    <recommendedName>
        <fullName evidence="6">Ketoreductase domain-containing protein</fullName>
    </recommendedName>
</protein>
<dbReference type="InterPro" id="IPR057326">
    <property type="entry name" value="KR_dom"/>
</dbReference>
<keyword evidence="5" id="KW-0812">Transmembrane</keyword>
<keyword evidence="5" id="KW-0472">Membrane</keyword>
<reference evidence="7" key="1">
    <citation type="journal article" date="2021" name="Nat. Commun.">
        <title>Genetic determinants of endophytism in the Arabidopsis root mycobiome.</title>
        <authorList>
            <person name="Mesny F."/>
            <person name="Miyauchi S."/>
            <person name="Thiergart T."/>
            <person name="Pickel B."/>
            <person name="Atanasova L."/>
            <person name="Karlsson M."/>
            <person name="Huettel B."/>
            <person name="Barry K.W."/>
            <person name="Haridas S."/>
            <person name="Chen C."/>
            <person name="Bauer D."/>
            <person name="Andreopoulos W."/>
            <person name="Pangilinan J."/>
            <person name="LaButti K."/>
            <person name="Riley R."/>
            <person name="Lipzen A."/>
            <person name="Clum A."/>
            <person name="Drula E."/>
            <person name="Henrissat B."/>
            <person name="Kohler A."/>
            <person name="Grigoriev I.V."/>
            <person name="Martin F.M."/>
            <person name="Hacquard S."/>
        </authorList>
    </citation>
    <scope>NUCLEOTIDE SEQUENCE</scope>
    <source>
        <strain evidence="7">MPI-CAGE-AT-0016</strain>
    </source>
</reference>
<dbReference type="InterPro" id="IPR002347">
    <property type="entry name" value="SDR_fam"/>
</dbReference>
<dbReference type="GO" id="GO:0016616">
    <property type="term" value="F:oxidoreductase activity, acting on the CH-OH group of donors, NAD or NADP as acceptor"/>
    <property type="evidence" value="ECO:0007669"/>
    <property type="project" value="TreeGrafter"/>
</dbReference>
<dbReference type="PRINTS" id="PR00080">
    <property type="entry name" value="SDRFAMILY"/>
</dbReference>
<keyword evidence="8" id="KW-1185">Reference proteome</keyword>
<feature type="transmembrane region" description="Helical" evidence="5">
    <location>
        <begin position="56"/>
        <end position="81"/>
    </location>
</feature>
<dbReference type="AlphaFoldDB" id="A0A8K0TID4"/>
<dbReference type="CDD" id="cd05339">
    <property type="entry name" value="17beta-HSDXI-like_SDR_c"/>
    <property type="match status" value="1"/>
</dbReference>
<evidence type="ECO:0000313" key="8">
    <source>
        <dbReference type="Proteomes" id="UP000813385"/>
    </source>
</evidence>
<dbReference type="SMART" id="SM00822">
    <property type="entry name" value="PKS_KR"/>
    <property type="match status" value="1"/>
</dbReference>
<evidence type="ECO:0000256" key="2">
    <source>
        <dbReference type="ARBA" id="ARBA00022857"/>
    </source>
</evidence>
<dbReference type="Gene3D" id="3.40.50.720">
    <property type="entry name" value="NAD(P)-binding Rossmann-like Domain"/>
    <property type="match status" value="1"/>
</dbReference>
<comment type="similarity">
    <text evidence="1 4">Belongs to the short-chain dehydrogenases/reductases (SDR) family.</text>
</comment>
<name>A0A8K0TID4_9PEZI</name>
<keyword evidence="3" id="KW-0560">Oxidoreductase</keyword>
<dbReference type="InterPro" id="IPR036291">
    <property type="entry name" value="NAD(P)-bd_dom_sf"/>
</dbReference>
<evidence type="ECO:0000313" key="7">
    <source>
        <dbReference type="EMBL" id="KAH7367266.1"/>
    </source>
</evidence>
<proteinExistence type="inferred from homology"/>
<feature type="domain" description="Ketoreductase" evidence="6">
    <location>
        <begin position="92"/>
        <end position="273"/>
    </location>
</feature>
<dbReference type="PANTHER" id="PTHR24322">
    <property type="entry name" value="PKSB"/>
    <property type="match status" value="1"/>
</dbReference>
<dbReference type="InterPro" id="IPR020904">
    <property type="entry name" value="Sc_DH/Rdtase_CS"/>
</dbReference>
<gene>
    <name evidence="7" type="ORF">B0T11DRAFT_237724</name>
</gene>
<dbReference type="PANTHER" id="PTHR24322:SF736">
    <property type="entry name" value="RETINOL DEHYDROGENASE 10"/>
    <property type="match status" value="1"/>
</dbReference>
<evidence type="ECO:0000256" key="3">
    <source>
        <dbReference type="ARBA" id="ARBA00023002"/>
    </source>
</evidence>
<comment type="caution">
    <text evidence="7">The sequence shown here is derived from an EMBL/GenBank/DDBJ whole genome shotgun (WGS) entry which is preliminary data.</text>
</comment>
<keyword evidence="2" id="KW-0521">NADP</keyword>
<dbReference type="SUPFAM" id="SSF51735">
    <property type="entry name" value="NAD(P)-binding Rossmann-fold domains"/>
    <property type="match status" value="1"/>
</dbReference>
<dbReference type="OrthoDB" id="5840532at2759"/>
<accession>A0A8K0TID4</accession>
<evidence type="ECO:0000259" key="6">
    <source>
        <dbReference type="SMART" id="SM00822"/>
    </source>
</evidence>
<evidence type="ECO:0000256" key="5">
    <source>
        <dbReference type="SAM" id="Phobius"/>
    </source>
</evidence>
<keyword evidence="5" id="KW-1133">Transmembrane helix</keyword>